<dbReference type="EMBL" id="BKCJ010143804">
    <property type="protein sequence ID" value="GEX98899.1"/>
    <property type="molecule type" value="Genomic_DNA"/>
</dbReference>
<protein>
    <submittedName>
        <fullName evidence="4">Copia protein</fullName>
    </submittedName>
</protein>
<evidence type="ECO:0000313" key="4">
    <source>
        <dbReference type="EMBL" id="GEX98899.1"/>
    </source>
</evidence>
<comment type="caution">
    <text evidence="4">The sequence shown here is derived from an EMBL/GenBank/DDBJ whole genome shotgun (WGS) entry which is preliminary data.</text>
</comment>
<dbReference type="Pfam" id="PF07727">
    <property type="entry name" value="RVT_2"/>
    <property type="match status" value="1"/>
</dbReference>
<dbReference type="SUPFAM" id="SSF57756">
    <property type="entry name" value="Retrovirus zinc finger-like domains"/>
    <property type="match status" value="1"/>
</dbReference>
<organism evidence="4">
    <name type="scientific">Tanacetum cinerariifolium</name>
    <name type="common">Dalmatian daisy</name>
    <name type="synonym">Chrysanthemum cinerariifolium</name>
    <dbReference type="NCBI Taxonomy" id="118510"/>
    <lineage>
        <taxon>Eukaryota</taxon>
        <taxon>Viridiplantae</taxon>
        <taxon>Streptophyta</taxon>
        <taxon>Embryophyta</taxon>
        <taxon>Tracheophyta</taxon>
        <taxon>Spermatophyta</taxon>
        <taxon>Magnoliopsida</taxon>
        <taxon>eudicotyledons</taxon>
        <taxon>Gunneridae</taxon>
        <taxon>Pentapetalae</taxon>
        <taxon>asterids</taxon>
        <taxon>campanulids</taxon>
        <taxon>Asterales</taxon>
        <taxon>Asteraceae</taxon>
        <taxon>Asteroideae</taxon>
        <taxon>Anthemideae</taxon>
        <taxon>Anthemidinae</taxon>
        <taxon>Tanacetum</taxon>
    </lineage>
</organism>
<feature type="region of interest" description="Disordered" evidence="2">
    <location>
        <begin position="1"/>
        <end position="28"/>
    </location>
</feature>
<feature type="compositionally biased region" description="Low complexity" evidence="2">
    <location>
        <begin position="645"/>
        <end position="659"/>
    </location>
</feature>
<evidence type="ECO:0000256" key="1">
    <source>
        <dbReference type="PROSITE-ProRule" id="PRU00047"/>
    </source>
</evidence>
<proteinExistence type="predicted"/>
<accession>A0A699HBV2</accession>
<dbReference type="InterPro" id="IPR013103">
    <property type="entry name" value="RVT_2"/>
</dbReference>
<sequence>MERDDNNGDHPETSNTSPPVPSPTQQIPHTVSSIKLPILKKQVIHNGNGHVIVTIDTNRMIKLLPPKTVEEVVARQRERKARTTLLMALPKYHLAKFHKMADVKEMWEAIKSRFEIHGAGVSHEDANQKFLRPLPSFWSHVALIMRNKPGLDTLSFDDLYNNLRVFKCDVKGSTVSSSNTSNVAFVSTKNTSRTNDVSTAYSVSSPSVLKSQNEGSSSYTDEVAMISIRIKKFHKRTGRKLQFDTKDLVGFDKTKVECFNCHKIWHFARDCRAKGKQDSRRRDVGYNKNKTRENGNYMPSGPDVEIDYSKFTYGPKQNSADESDSKPCEYASCESDSSVATSTSMPEAENIKETSTTDNNPKIEKQDRNSTLERVWDMLSLEKHALFVDDPHRALKDKGIIYSGCSRGSNGRITGKEKIKTSRLDFEYLYYMEELKHYNLFFVSQMYDKKNKVLFTDTDCLVLSPNFKLPDENQKGKQHKASCKAKIVSSVNRPLQILHMEFFGPTSAEVVNTAYYVLNKVLVTKPQNKIPYELLTENQANKSPGPKEANNSAGTQANDDQGASSKEIDHNEEHFVLPIWSAYSTTVKRSGDKIEKNTGFKTYEKLISQVEQVFLEELEKLKRHEKEANGAAESLRKEDTHDIQNASTSSTNIINTASTPLSTAGPSRAFNDGELSYLDPSKYDLLDDHSMPYLKDIYASPSEGIFTYSSYDNESVATDFNNLETTMKVSPTPITRIHTIHPKTQILRDPNLAVQTRSKVNKNYEAHTLVWILVDLPFKKKAIGTKWIYKNKKDEKGIVVRNKARLVTYGHRQEEGIDYDEVFADVASIDAISIFLAFTSYMGFIFYQMDAKSTFLFGTINEEVYVAQPLGYVEPKFPNKVYKVMKALCGLHQAPRACVKTASTPIETQKPLVKDEEAGDVDVLGYSKDFTSSSCDKNL</sequence>
<dbReference type="GO" id="GO:0003676">
    <property type="term" value="F:nucleic acid binding"/>
    <property type="evidence" value="ECO:0007669"/>
    <property type="project" value="InterPro"/>
</dbReference>
<feature type="domain" description="CCHC-type" evidence="3">
    <location>
        <begin position="258"/>
        <end position="272"/>
    </location>
</feature>
<dbReference type="InterPro" id="IPR036875">
    <property type="entry name" value="Znf_CCHC_sf"/>
</dbReference>
<dbReference type="GO" id="GO:0008270">
    <property type="term" value="F:zinc ion binding"/>
    <property type="evidence" value="ECO:0007669"/>
    <property type="project" value="UniProtKB-KW"/>
</dbReference>
<reference evidence="4" key="1">
    <citation type="journal article" date="2019" name="Sci. Rep.">
        <title>Draft genome of Tanacetum cinerariifolium, the natural source of mosquito coil.</title>
        <authorList>
            <person name="Yamashiro T."/>
            <person name="Shiraishi A."/>
            <person name="Satake H."/>
            <person name="Nakayama K."/>
        </authorList>
    </citation>
    <scope>NUCLEOTIDE SEQUENCE</scope>
</reference>
<gene>
    <name evidence="4" type="ORF">Tci_370874</name>
</gene>
<feature type="compositionally biased region" description="Basic and acidic residues" evidence="2">
    <location>
        <begin position="629"/>
        <end position="642"/>
    </location>
</feature>
<feature type="region of interest" description="Disordered" evidence="2">
    <location>
        <begin position="629"/>
        <end position="666"/>
    </location>
</feature>
<feature type="compositionally biased region" description="Polar residues" evidence="2">
    <location>
        <begin position="334"/>
        <end position="345"/>
    </location>
</feature>
<name>A0A699HBV2_TANCI</name>
<feature type="compositionally biased region" description="Basic and acidic residues" evidence="2">
    <location>
        <begin position="1"/>
        <end position="12"/>
    </location>
</feature>
<feature type="region of interest" description="Disordered" evidence="2">
    <location>
        <begin position="276"/>
        <end position="368"/>
    </location>
</feature>
<dbReference type="InterPro" id="IPR001878">
    <property type="entry name" value="Znf_CCHC"/>
</dbReference>
<feature type="region of interest" description="Disordered" evidence="2">
    <location>
        <begin position="537"/>
        <end position="566"/>
    </location>
</feature>
<keyword evidence="1" id="KW-0479">Metal-binding</keyword>
<dbReference type="AlphaFoldDB" id="A0A699HBV2"/>
<evidence type="ECO:0000259" key="3">
    <source>
        <dbReference type="PROSITE" id="PS50158"/>
    </source>
</evidence>
<keyword evidence="1" id="KW-0862">Zinc</keyword>
<keyword evidence="1" id="KW-0863">Zinc-finger</keyword>
<evidence type="ECO:0000256" key="2">
    <source>
        <dbReference type="SAM" id="MobiDB-lite"/>
    </source>
</evidence>
<feature type="compositionally biased region" description="Basic and acidic residues" evidence="2">
    <location>
        <begin position="276"/>
        <end position="293"/>
    </location>
</feature>
<feature type="compositionally biased region" description="Polar residues" evidence="2">
    <location>
        <begin position="549"/>
        <end position="564"/>
    </location>
</feature>
<dbReference type="PROSITE" id="PS50158">
    <property type="entry name" value="ZF_CCHC"/>
    <property type="match status" value="1"/>
</dbReference>